<protein>
    <submittedName>
        <fullName evidence="3">Uncharacterized protein LOC107030192</fullName>
    </submittedName>
</protein>
<dbReference type="InterPro" id="IPR036397">
    <property type="entry name" value="RNaseH_sf"/>
</dbReference>
<evidence type="ECO:0000313" key="3">
    <source>
        <dbReference type="RefSeq" id="XP_015087050.1"/>
    </source>
</evidence>
<evidence type="ECO:0000259" key="1">
    <source>
        <dbReference type="PROSITE" id="PS50879"/>
    </source>
</evidence>
<dbReference type="Gene3D" id="3.30.70.270">
    <property type="match status" value="1"/>
</dbReference>
<reference evidence="3" key="2">
    <citation type="submission" date="2025-08" db="UniProtKB">
        <authorList>
            <consortium name="RefSeq"/>
        </authorList>
    </citation>
    <scope>IDENTIFICATION</scope>
</reference>
<dbReference type="CDD" id="cd01647">
    <property type="entry name" value="RT_LTR"/>
    <property type="match status" value="1"/>
</dbReference>
<gene>
    <name evidence="3" type="primary">LOC107030192</name>
</gene>
<dbReference type="InterPro" id="IPR000477">
    <property type="entry name" value="RT_dom"/>
</dbReference>
<sequence>MDEEDAEKTTFITPWGVYHYRVMPFGLKNAGATYLRAMTTIFHDMIHKEIEVYVDDVIIKSREISNHLTHLEKFFDKLRSNRGKALADHLAENPVDEGYEPLKTYFPDEEVLFVGKDISESYPGWRMFFDGAVNSRGSGIGAVLISESGQHYPATTKLIFRCTNNMAEYKACILGIKMDLDMNVQELLIIGDSKLLIHQVQGEWAMKNPKILPYVQFVWRLCKRFWKTEFRHTPRIQNEFVDSLATISSMIQHPEKSYIDPIEIGLKEQPAHCLHMKAESDGNSWYMIVKRYLQAGEYPKKATSSQNKTIRRMANNFFLNGEILYRRTPDLGLLRCVDAVEATKLLEEVHAGVCGTHMNGFTLSKKILREG</sequence>
<dbReference type="RefSeq" id="XP_015087050.1">
    <property type="nucleotide sequence ID" value="XM_015231564.1"/>
</dbReference>
<dbReference type="InterPro" id="IPR002156">
    <property type="entry name" value="RNaseH_domain"/>
</dbReference>
<dbReference type="Gene3D" id="3.30.420.10">
    <property type="entry name" value="Ribonuclease H-like superfamily/Ribonuclease H"/>
    <property type="match status" value="1"/>
</dbReference>
<dbReference type="Gene3D" id="3.10.10.10">
    <property type="entry name" value="HIV Type 1 Reverse Transcriptase, subunit A, domain 1"/>
    <property type="match status" value="1"/>
</dbReference>
<dbReference type="InterPro" id="IPR043502">
    <property type="entry name" value="DNA/RNA_pol_sf"/>
</dbReference>
<dbReference type="PANTHER" id="PTHR48475">
    <property type="entry name" value="RIBONUCLEASE H"/>
    <property type="match status" value="1"/>
</dbReference>
<dbReference type="PROSITE" id="PS50879">
    <property type="entry name" value="RNASE_H_1"/>
    <property type="match status" value="1"/>
</dbReference>
<dbReference type="Proteomes" id="UP000694930">
    <property type="component" value="Chromosome 9"/>
</dbReference>
<organism evidence="2 3">
    <name type="scientific">Solanum pennellii</name>
    <name type="common">Tomato</name>
    <name type="synonym">Lycopersicon pennellii</name>
    <dbReference type="NCBI Taxonomy" id="28526"/>
    <lineage>
        <taxon>Eukaryota</taxon>
        <taxon>Viridiplantae</taxon>
        <taxon>Streptophyta</taxon>
        <taxon>Embryophyta</taxon>
        <taxon>Tracheophyta</taxon>
        <taxon>Spermatophyta</taxon>
        <taxon>Magnoliopsida</taxon>
        <taxon>eudicotyledons</taxon>
        <taxon>Gunneridae</taxon>
        <taxon>Pentapetalae</taxon>
        <taxon>asterids</taxon>
        <taxon>lamiids</taxon>
        <taxon>Solanales</taxon>
        <taxon>Solanaceae</taxon>
        <taxon>Solanoideae</taxon>
        <taxon>Solaneae</taxon>
        <taxon>Solanum</taxon>
        <taxon>Solanum subgen. Lycopersicon</taxon>
    </lineage>
</organism>
<dbReference type="PANTHER" id="PTHR48475:SF1">
    <property type="entry name" value="RNASE H TYPE-1 DOMAIN-CONTAINING PROTEIN"/>
    <property type="match status" value="1"/>
</dbReference>
<feature type="domain" description="RNase H type-1" evidence="1">
    <location>
        <begin position="121"/>
        <end position="250"/>
    </location>
</feature>
<dbReference type="Pfam" id="PF13456">
    <property type="entry name" value="RVT_3"/>
    <property type="match status" value="1"/>
</dbReference>
<dbReference type="GeneID" id="107030192"/>
<dbReference type="Pfam" id="PF00078">
    <property type="entry name" value="RVT_1"/>
    <property type="match status" value="1"/>
</dbReference>
<reference evidence="2" key="1">
    <citation type="journal article" date="2014" name="Nat. Genet.">
        <title>The genome of the stress-tolerant wild tomato species Solanum pennellii.</title>
        <authorList>
            <person name="Bolger A."/>
            <person name="Scossa F."/>
            <person name="Bolger M.E."/>
            <person name="Lanz C."/>
            <person name="Maumus F."/>
            <person name="Tohge T."/>
            <person name="Quesneville H."/>
            <person name="Alseekh S."/>
            <person name="Sorensen I."/>
            <person name="Lichtenstein G."/>
            <person name="Fich E.A."/>
            <person name="Conte M."/>
            <person name="Keller H."/>
            <person name="Schneeberger K."/>
            <person name="Schwacke R."/>
            <person name="Ofner I."/>
            <person name="Vrebalov J."/>
            <person name="Xu Y."/>
            <person name="Osorio S."/>
            <person name="Aflitos S.A."/>
            <person name="Schijlen E."/>
            <person name="Jimenez-Gomez J.M."/>
            <person name="Ryngajllo M."/>
            <person name="Kimura S."/>
            <person name="Kumar R."/>
            <person name="Koenig D."/>
            <person name="Headland L.R."/>
            <person name="Maloof J.N."/>
            <person name="Sinha N."/>
            <person name="van Ham R.C."/>
            <person name="Lankhorst R.K."/>
            <person name="Mao L."/>
            <person name="Vogel A."/>
            <person name="Arsova B."/>
            <person name="Panstruga R."/>
            <person name="Fei Z."/>
            <person name="Rose J.K."/>
            <person name="Zamir D."/>
            <person name="Carrari F."/>
            <person name="Giovannoni J.J."/>
            <person name="Weigel D."/>
            <person name="Usadel B."/>
            <person name="Fernie A.R."/>
        </authorList>
    </citation>
    <scope>NUCLEOTIDE SEQUENCE [LARGE SCALE GENOMIC DNA]</scope>
    <source>
        <strain evidence="2">cv. LA0716</strain>
    </source>
</reference>
<keyword evidence="2" id="KW-1185">Reference proteome</keyword>
<name>A0ABM1HL22_SOLPN</name>
<dbReference type="InterPro" id="IPR043128">
    <property type="entry name" value="Rev_trsase/Diguanyl_cyclase"/>
</dbReference>
<dbReference type="CDD" id="cd09279">
    <property type="entry name" value="RNase_HI_like"/>
    <property type="match status" value="1"/>
</dbReference>
<evidence type="ECO:0000313" key="2">
    <source>
        <dbReference type="Proteomes" id="UP000694930"/>
    </source>
</evidence>
<proteinExistence type="predicted"/>
<accession>A0ABM1HL22</accession>
<dbReference type="SUPFAM" id="SSF56672">
    <property type="entry name" value="DNA/RNA polymerases"/>
    <property type="match status" value="1"/>
</dbReference>